<dbReference type="EMBL" id="JBANRG010000025">
    <property type="protein sequence ID" value="KAK7454012.1"/>
    <property type="molecule type" value="Genomic_DNA"/>
</dbReference>
<evidence type="ECO:0000313" key="2">
    <source>
        <dbReference type="EMBL" id="KAK7454012.1"/>
    </source>
</evidence>
<evidence type="ECO:0008006" key="4">
    <source>
        <dbReference type="Google" id="ProtNLM"/>
    </source>
</evidence>
<gene>
    <name evidence="2" type="ORF">VKT23_011522</name>
</gene>
<keyword evidence="3" id="KW-1185">Reference proteome</keyword>
<comment type="caution">
    <text evidence="2">The sequence shown here is derived from an EMBL/GenBank/DDBJ whole genome shotgun (WGS) entry which is preliminary data.</text>
</comment>
<reference evidence="2 3" key="1">
    <citation type="submission" date="2024-01" db="EMBL/GenBank/DDBJ databases">
        <title>A draft genome for the cacao thread blight pathogen Marasmiellus scandens.</title>
        <authorList>
            <person name="Baruah I.K."/>
            <person name="Leung J."/>
            <person name="Bukari Y."/>
            <person name="Amoako-Attah I."/>
            <person name="Meinhardt L.W."/>
            <person name="Bailey B.A."/>
            <person name="Cohen S.P."/>
        </authorList>
    </citation>
    <scope>NUCLEOTIDE SEQUENCE [LARGE SCALE GENOMIC DNA]</scope>
    <source>
        <strain evidence="2 3">GH-19</strain>
    </source>
</reference>
<protein>
    <recommendedName>
        <fullName evidence="4">F-box domain-containing protein</fullName>
    </recommendedName>
</protein>
<name>A0ABR1J9D8_9AGAR</name>
<evidence type="ECO:0000313" key="3">
    <source>
        <dbReference type="Proteomes" id="UP001498398"/>
    </source>
</evidence>
<sequence length="444" mass="50889">MGTAGSVTVRWKNCYWTVYHWSDAYPSGLGLEVLDSIPKDPHEYQKWMEDLQRKVEDKVNDCLHDGETVCSFDDEEVRTTEPEPFGCDYEIDLDHEVFLYYNKPLFSLKSMPPAAEFERIADNSNHHYLFPRVPEQYKYDWKATPPTVNPSDLKTYHSLIGPDAVIDDINCSTSQSIKLLQRNIPLDITGLGVSIITRGLWPMIFDFDIPSSPPSFLSLSEGYDWIVWGRCVAKVVTHLDDGANLQAAIVEIINLMQEKYDTRQIRAIYGILFSFSHSGVLVRAEFSSGTFTYTHSPALKFFPVEYPVDRYTPGIIAVARLGHLLYRYTLDSWFSVPSIIKLKNRKKEPAVLRVPTEIWRMIADQLHYYADLKLCASFSKASKEAIIDSMSFPRVDGATLFSSAAQGKARTTKPQPRPSTEHGRTKWDEIELEWDEMDQKERQD</sequence>
<dbReference type="Proteomes" id="UP001498398">
    <property type="component" value="Unassembled WGS sequence"/>
</dbReference>
<feature type="compositionally biased region" description="Basic and acidic residues" evidence="1">
    <location>
        <begin position="419"/>
        <end position="429"/>
    </location>
</feature>
<evidence type="ECO:0000256" key="1">
    <source>
        <dbReference type="SAM" id="MobiDB-lite"/>
    </source>
</evidence>
<feature type="region of interest" description="Disordered" evidence="1">
    <location>
        <begin position="403"/>
        <end position="444"/>
    </location>
</feature>
<organism evidence="2 3">
    <name type="scientific">Marasmiellus scandens</name>
    <dbReference type="NCBI Taxonomy" id="2682957"/>
    <lineage>
        <taxon>Eukaryota</taxon>
        <taxon>Fungi</taxon>
        <taxon>Dikarya</taxon>
        <taxon>Basidiomycota</taxon>
        <taxon>Agaricomycotina</taxon>
        <taxon>Agaricomycetes</taxon>
        <taxon>Agaricomycetidae</taxon>
        <taxon>Agaricales</taxon>
        <taxon>Marasmiineae</taxon>
        <taxon>Omphalotaceae</taxon>
        <taxon>Marasmiellus</taxon>
    </lineage>
</organism>
<accession>A0ABR1J9D8</accession>
<proteinExistence type="predicted"/>